<name>A0A2S1FJH9_KLEPN</name>
<evidence type="ECO:0000313" key="2">
    <source>
        <dbReference type="EMBL" id="QOU54651.1"/>
    </source>
</evidence>
<protein>
    <submittedName>
        <fullName evidence="1">Uncharacterized protein</fullName>
    </submittedName>
</protein>
<keyword evidence="1" id="KW-0614">Plasmid</keyword>
<proteinExistence type="predicted"/>
<reference evidence="1" key="1">
    <citation type="submission" date="2018-01" db="EMBL/GenBank/DDBJ databases">
        <title>Complete sequence of p13190-tetA.</title>
        <authorList>
            <person name="Zhou D."/>
        </authorList>
    </citation>
    <scope>NUCLEOTIDE SEQUENCE</scope>
    <source>
        <strain evidence="1">13190</strain>
        <plasmid evidence="1">p13190-tetA</plasmid>
    </source>
</reference>
<evidence type="ECO:0000313" key="3">
    <source>
        <dbReference type="Proteomes" id="UP000439817"/>
    </source>
</evidence>
<reference evidence="2 3" key="2">
    <citation type="journal article" date="2020" name="Antibiotics">
        <title>Molecular Typing, Characterization of Antimicrobial Resistance, Virulence Profiling and Analysis of Whole-Genome Sequence of Clinical Klebsiella pneumoniae Isolates.</title>
        <authorList>
            <person name="Shelenkov A."/>
            <person name="Mikhaylova Y."/>
            <person name="Yanushevich Y."/>
            <person name="Samoilov A."/>
            <person name="Petrova L."/>
            <person name="Fomina V."/>
            <person name="Gusarov V."/>
            <person name="Zamyatin M."/>
            <person name="Shagin D."/>
            <person name="Akimkin V."/>
        </authorList>
    </citation>
    <scope>NUCLEOTIDE SEQUENCE [LARGE SCALE GENOMIC DNA]</scope>
    <source>
        <strain evidence="2 3">CriePir120</strain>
        <plasmid evidence="2 3">unnamed1</plasmid>
    </source>
</reference>
<geneLocation type="plasmid" evidence="1">
    <name>p13190-tetA</name>
</geneLocation>
<dbReference type="AlphaFoldDB" id="A0A2S1FJH9"/>
<dbReference type="EMBL" id="CP063009">
    <property type="protein sequence ID" value="QOU54651.1"/>
    <property type="molecule type" value="Genomic_DNA"/>
</dbReference>
<accession>A0A2S1FJH9</accession>
<dbReference type="EMBL" id="MG764549">
    <property type="protein sequence ID" value="AWD72668.1"/>
    <property type="molecule type" value="Genomic_DNA"/>
</dbReference>
<dbReference type="RefSeq" id="WP_023292073.1">
    <property type="nucleotide sequence ID" value="NZ_CABVME010000015.1"/>
</dbReference>
<organism evidence="1">
    <name type="scientific">Klebsiella pneumoniae</name>
    <dbReference type="NCBI Taxonomy" id="573"/>
    <lineage>
        <taxon>Bacteria</taxon>
        <taxon>Pseudomonadati</taxon>
        <taxon>Pseudomonadota</taxon>
        <taxon>Gammaproteobacteria</taxon>
        <taxon>Enterobacterales</taxon>
        <taxon>Enterobacteriaceae</taxon>
        <taxon>Klebsiella/Raoultella group</taxon>
        <taxon>Klebsiella</taxon>
        <taxon>Klebsiella pneumoniae complex</taxon>
    </lineage>
</organism>
<sequence length="354" mass="40343">MNDKVITLAPDSPLNKMLDLIANVASRKIPGVSVVLELRQAYAKIREEIHQDRMLDFALGLRDLGIDKDNFDLSSECFSAIVTKLLLDDEKRKTEFYIKLTIELARSDLDPDLKIYYINTLSELTGADIDFARKLYIRQTVPLRGYTSLEDAELALTSSKQGITLKSLHKLINHGLLDENRSGDIRAKPLYNMTDELKTLISYLFHPDDLVPSAIGDNQKEAFDVIIIDHYKSLDNLYITQIRDTLTNKQISVGIVQHNDDYRLQKTAKLYIYNNAMTHYSGSRSKEYIQVFVLFDPASDTLKLSHSGERSFKIEKENYFGAIRNSADARKALLNTLSEVTDYVVGYLKKPEHP</sequence>
<geneLocation type="plasmid" evidence="2 3">
    <name>unnamed1</name>
</geneLocation>
<gene>
    <name evidence="2" type="ORF">GJJ08_027070</name>
</gene>
<dbReference type="Proteomes" id="UP000439817">
    <property type="component" value="Plasmid unnamed1"/>
</dbReference>
<evidence type="ECO:0000313" key="1">
    <source>
        <dbReference type="EMBL" id="AWD72668.1"/>
    </source>
</evidence>